<keyword evidence="5" id="KW-0539">Nucleus</keyword>
<dbReference type="InterPro" id="IPR036864">
    <property type="entry name" value="Zn2-C6_fun-type_DNA-bd_sf"/>
</dbReference>
<feature type="region of interest" description="Disordered" evidence="6">
    <location>
        <begin position="120"/>
        <end position="162"/>
    </location>
</feature>
<dbReference type="GO" id="GO:0000435">
    <property type="term" value="P:positive regulation of transcription from RNA polymerase II promoter by galactose"/>
    <property type="evidence" value="ECO:0007669"/>
    <property type="project" value="TreeGrafter"/>
</dbReference>
<keyword evidence="4" id="KW-0804">Transcription</keyword>
<feature type="region of interest" description="Disordered" evidence="6">
    <location>
        <begin position="679"/>
        <end position="718"/>
    </location>
</feature>
<dbReference type="InterPro" id="IPR051127">
    <property type="entry name" value="Fungal_SecMet_Regulators"/>
</dbReference>
<dbReference type="InterPro" id="IPR001138">
    <property type="entry name" value="Zn2Cys6_DnaBD"/>
</dbReference>
<dbReference type="GO" id="GO:0008270">
    <property type="term" value="F:zinc ion binding"/>
    <property type="evidence" value="ECO:0007669"/>
    <property type="project" value="InterPro"/>
</dbReference>
<feature type="compositionally biased region" description="Low complexity" evidence="6">
    <location>
        <begin position="144"/>
        <end position="153"/>
    </location>
</feature>
<evidence type="ECO:0000256" key="6">
    <source>
        <dbReference type="SAM" id="MobiDB-lite"/>
    </source>
</evidence>
<dbReference type="GO" id="GO:0006351">
    <property type="term" value="P:DNA-templated transcription"/>
    <property type="evidence" value="ECO:0007669"/>
    <property type="project" value="InterPro"/>
</dbReference>
<dbReference type="AlphaFoldDB" id="A0A1S9RAK3"/>
<accession>A0A1S9RAK3</accession>
<evidence type="ECO:0000256" key="4">
    <source>
        <dbReference type="ARBA" id="ARBA00023163"/>
    </source>
</evidence>
<feature type="compositionally biased region" description="Basic and acidic residues" evidence="6">
    <location>
        <begin position="752"/>
        <end position="777"/>
    </location>
</feature>
<keyword evidence="2" id="KW-0805">Transcription regulation</keyword>
<dbReference type="GO" id="GO:0000978">
    <property type="term" value="F:RNA polymerase II cis-regulatory region sequence-specific DNA binding"/>
    <property type="evidence" value="ECO:0007669"/>
    <property type="project" value="TreeGrafter"/>
</dbReference>
<gene>
    <name evidence="8" type="ORF">PEBR_39066</name>
</gene>
<dbReference type="GO" id="GO:0005634">
    <property type="term" value="C:nucleus"/>
    <property type="evidence" value="ECO:0007669"/>
    <property type="project" value="TreeGrafter"/>
</dbReference>
<keyword evidence="3" id="KW-0238">DNA-binding</keyword>
<feature type="region of interest" description="Disordered" evidence="6">
    <location>
        <begin position="1"/>
        <end position="39"/>
    </location>
</feature>
<dbReference type="CDD" id="cd12148">
    <property type="entry name" value="fungal_TF_MHR"/>
    <property type="match status" value="1"/>
</dbReference>
<dbReference type="PROSITE" id="PS50048">
    <property type="entry name" value="ZN2_CY6_FUNGAL_2"/>
    <property type="match status" value="1"/>
</dbReference>
<dbReference type="InterPro" id="IPR007219">
    <property type="entry name" value="XnlR_reg_dom"/>
</dbReference>
<dbReference type="Gene3D" id="4.10.240.10">
    <property type="entry name" value="Zn(2)-C6 fungal-type DNA-binding domain"/>
    <property type="match status" value="1"/>
</dbReference>
<protein>
    <recommendedName>
        <fullName evidence="7">Zn(2)-C6 fungal-type domain-containing protein</fullName>
    </recommendedName>
</protein>
<dbReference type="Proteomes" id="UP000190744">
    <property type="component" value="Unassembled WGS sequence"/>
</dbReference>
<evidence type="ECO:0000256" key="5">
    <source>
        <dbReference type="ARBA" id="ARBA00023242"/>
    </source>
</evidence>
<sequence>MRGKILPDISRESESNRSESGDHPNDDLQPPPKRAKREKYVSKACAQCQRRKIKCDGSAPCRACTVKGRDCQRVGTDMRGRWRAKERASTRSQDLASRMSIVERQLGLVEGPETGGCAEPETTHGAFGHGGSSRRQDISPVQESSARSWSSRSQVPTFSGETSMAHSLTVVEGRLEQMGVEYKKLRSASPSQQFISRLTPSPNEPPEYLSGRNTSFIPRVLDAHRIVPDRRQWDGFLRTFCDEVQILVPFLHLPSLWHLHDELWKSGWHDGFKDQPKQGSHRVQAAQLLLCIANGKCVESARLEDDRGPYSAAWSLYSAAREIFGDLIDGFRQCEDQVLVLQTVVLMVVYLFRLDAHGSAEKILALAISHVHHIGLHRERVVSAMSAFQSEMARRLWWCIYLLDRRLAIETGRPFLIQDINVDVGLPSNVSDEWLTTNKTTQLAMNPNASTKEQIPTSVPYLIAMISYSKVIGKVWEALYGAGTSDSTPSPLLHEYLEHLTTQSQRGLQKEFTHDPYHEDKYNSEGLAWWQVKQHLMMRIRWCSLYLLIRKPMLRKTRSNHNSSPEAIENEVICMHLAQRIIDDFKNVPEEHPKYTFPFLHYLTSATIIALGLIIKQPSFGSSYGALTLRATQSLKEHCRKTWMSGKMIHTVWKLRQIADAILSSSDIPLDRLSHSAGGASGVPATKDFAPRTSKNGRSPSLHSTMVNPIRSTMSSPAPSIEHRRYIDIITNPYIRTAPDAGALSGATETHSYQRTDPTREGARTTRSKFGGDRHPALGDASSQGPEAFPYHTIHISNGTESDVKMRGEEDAQNYRDGYGAVSSQMYGFVPPEGDIDAPLPGEMINGGMEWLQSLFSNGIDTQILPVWD</sequence>
<evidence type="ECO:0000256" key="3">
    <source>
        <dbReference type="ARBA" id="ARBA00023125"/>
    </source>
</evidence>
<evidence type="ECO:0000256" key="2">
    <source>
        <dbReference type="ARBA" id="ARBA00023015"/>
    </source>
</evidence>
<dbReference type="SMART" id="SM00066">
    <property type="entry name" value="GAL4"/>
    <property type="match status" value="1"/>
</dbReference>
<feature type="domain" description="Zn(2)-C6 fungal-type" evidence="7">
    <location>
        <begin position="44"/>
        <end position="73"/>
    </location>
</feature>
<evidence type="ECO:0000313" key="8">
    <source>
        <dbReference type="EMBL" id="OOQ82441.1"/>
    </source>
</evidence>
<name>A0A1S9RAK3_PENBI</name>
<dbReference type="SMART" id="SM00906">
    <property type="entry name" value="Fungal_trans"/>
    <property type="match status" value="1"/>
</dbReference>
<proteinExistence type="predicted"/>
<dbReference type="Pfam" id="PF00172">
    <property type="entry name" value="Zn_clus"/>
    <property type="match status" value="1"/>
</dbReference>
<evidence type="ECO:0000259" key="7">
    <source>
        <dbReference type="PROSITE" id="PS50048"/>
    </source>
</evidence>
<dbReference type="Pfam" id="PF04082">
    <property type="entry name" value="Fungal_trans"/>
    <property type="match status" value="1"/>
</dbReference>
<dbReference type="SUPFAM" id="SSF57701">
    <property type="entry name" value="Zn2/Cys6 DNA-binding domain"/>
    <property type="match status" value="1"/>
</dbReference>
<dbReference type="PANTHER" id="PTHR47424">
    <property type="entry name" value="REGULATORY PROTEIN GAL4"/>
    <property type="match status" value="1"/>
</dbReference>
<feature type="region of interest" description="Disordered" evidence="6">
    <location>
        <begin position="740"/>
        <end position="787"/>
    </location>
</feature>
<reference evidence="9" key="1">
    <citation type="submission" date="2015-09" db="EMBL/GenBank/DDBJ databases">
        <authorList>
            <person name="Fill T.P."/>
            <person name="Baretta J.F."/>
            <person name="de Almeida L.G."/>
            <person name="Rocha M."/>
            <person name="de Souza D.H."/>
            <person name="Malavazi I."/>
            <person name="Cerdeira L.T."/>
            <person name="Hong H."/>
            <person name="Samborskyy M."/>
            <person name="de Vasconcelos A.T."/>
            <person name="Leadlay P."/>
            <person name="Rodrigues-Filho E."/>
        </authorList>
    </citation>
    <scope>NUCLEOTIDE SEQUENCE [LARGE SCALE GENOMIC DNA]</scope>
    <source>
        <strain evidence="9">LaBioMMi 136</strain>
    </source>
</reference>
<evidence type="ECO:0000313" key="9">
    <source>
        <dbReference type="Proteomes" id="UP000190744"/>
    </source>
</evidence>
<feature type="compositionally biased region" description="Polar residues" evidence="6">
    <location>
        <begin position="693"/>
        <end position="718"/>
    </location>
</feature>
<keyword evidence="1" id="KW-0479">Metal-binding</keyword>
<dbReference type="PANTHER" id="PTHR47424:SF3">
    <property type="entry name" value="REGULATORY PROTEIN GAL4"/>
    <property type="match status" value="1"/>
</dbReference>
<dbReference type="EMBL" id="LJBN01000219">
    <property type="protein sequence ID" value="OOQ82441.1"/>
    <property type="molecule type" value="Genomic_DNA"/>
</dbReference>
<organism evidence="8 9">
    <name type="scientific">Penicillium brasilianum</name>
    <dbReference type="NCBI Taxonomy" id="104259"/>
    <lineage>
        <taxon>Eukaryota</taxon>
        <taxon>Fungi</taxon>
        <taxon>Dikarya</taxon>
        <taxon>Ascomycota</taxon>
        <taxon>Pezizomycotina</taxon>
        <taxon>Eurotiomycetes</taxon>
        <taxon>Eurotiomycetidae</taxon>
        <taxon>Eurotiales</taxon>
        <taxon>Aspergillaceae</taxon>
        <taxon>Penicillium</taxon>
    </lineage>
</organism>
<feature type="compositionally biased region" description="Basic and acidic residues" evidence="6">
    <location>
        <begin position="9"/>
        <end position="26"/>
    </location>
</feature>
<dbReference type="GO" id="GO:0000981">
    <property type="term" value="F:DNA-binding transcription factor activity, RNA polymerase II-specific"/>
    <property type="evidence" value="ECO:0007669"/>
    <property type="project" value="InterPro"/>
</dbReference>
<dbReference type="CDD" id="cd00067">
    <property type="entry name" value="GAL4"/>
    <property type="match status" value="1"/>
</dbReference>
<comment type="caution">
    <text evidence="8">The sequence shown here is derived from an EMBL/GenBank/DDBJ whole genome shotgun (WGS) entry which is preliminary data.</text>
</comment>
<evidence type="ECO:0000256" key="1">
    <source>
        <dbReference type="ARBA" id="ARBA00022723"/>
    </source>
</evidence>